<evidence type="ECO:0000313" key="10">
    <source>
        <dbReference type="Proteomes" id="UP000623467"/>
    </source>
</evidence>
<feature type="region of interest" description="Disordered" evidence="5">
    <location>
        <begin position="135"/>
        <end position="203"/>
    </location>
</feature>
<comment type="caution">
    <text evidence="9">The sequence shown here is derived from an EMBL/GenBank/DDBJ whole genome shotgun (WGS) entry which is preliminary data.</text>
</comment>
<keyword evidence="3 7" id="KW-0732">Signal</keyword>
<sequence>MRLFTVYALVSFAVAKSTSSPNSVKSAISTASAQASAPSASASAASLSPCALACITDAAAASPCNVPTNLTCVCTDPNFRDMSNSCLTDECLPSEVGVALGLQAAECGPLSLSATAAPTATGPFTPANPFADISSGSSSTASGLASGPGSSSPSAAPSSASGSGSSSPSTASGPPSGSGSSPFPTASDSAPGSGSSSPSTTGATVALLSPQSTMGLMLAMGIAVVGGLVGGVII</sequence>
<dbReference type="GO" id="GO:0005576">
    <property type="term" value="C:extracellular region"/>
    <property type="evidence" value="ECO:0007669"/>
    <property type="project" value="UniProtKB-SubCell"/>
</dbReference>
<keyword evidence="10" id="KW-1185">Reference proteome</keyword>
<keyword evidence="6" id="KW-1133">Transmembrane helix</keyword>
<dbReference type="InterPro" id="IPR008427">
    <property type="entry name" value="Extracellular_membr_CFEM_dom"/>
</dbReference>
<dbReference type="EMBL" id="JACAZH010000023">
    <property type="protein sequence ID" value="KAF7343537.1"/>
    <property type="molecule type" value="Genomic_DNA"/>
</dbReference>
<accession>A0A8H6XNA6</accession>
<evidence type="ECO:0000256" key="3">
    <source>
        <dbReference type="ARBA" id="ARBA00022729"/>
    </source>
</evidence>
<name>A0A8H6XNA6_9AGAR</name>
<protein>
    <recommendedName>
        <fullName evidence="8">CFEM domain-containing protein</fullName>
    </recommendedName>
</protein>
<keyword evidence="6" id="KW-0812">Transmembrane</keyword>
<evidence type="ECO:0000256" key="4">
    <source>
        <dbReference type="ARBA" id="ARBA00023157"/>
    </source>
</evidence>
<organism evidence="9 10">
    <name type="scientific">Mycena sanguinolenta</name>
    <dbReference type="NCBI Taxonomy" id="230812"/>
    <lineage>
        <taxon>Eukaryota</taxon>
        <taxon>Fungi</taxon>
        <taxon>Dikarya</taxon>
        <taxon>Basidiomycota</taxon>
        <taxon>Agaricomycotina</taxon>
        <taxon>Agaricomycetes</taxon>
        <taxon>Agaricomycetidae</taxon>
        <taxon>Agaricales</taxon>
        <taxon>Marasmiineae</taxon>
        <taxon>Mycenaceae</taxon>
        <taxon>Mycena</taxon>
    </lineage>
</organism>
<dbReference type="AlphaFoldDB" id="A0A8H6XNA6"/>
<proteinExistence type="predicted"/>
<evidence type="ECO:0000259" key="8">
    <source>
        <dbReference type="PROSITE" id="PS52012"/>
    </source>
</evidence>
<evidence type="ECO:0000256" key="6">
    <source>
        <dbReference type="SAM" id="Phobius"/>
    </source>
</evidence>
<feature type="transmembrane region" description="Helical" evidence="6">
    <location>
        <begin position="214"/>
        <end position="233"/>
    </location>
</feature>
<dbReference type="Pfam" id="PF05730">
    <property type="entry name" value="CFEM"/>
    <property type="match status" value="1"/>
</dbReference>
<comment type="subcellular location">
    <subcellularLocation>
        <location evidence="1">Secreted</location>
    </subcellularLocation>
</comment>
<feature type="chain" id="PRO_5034712789" description="CFEM domain-containing protein" evidence="7">
    <location>
        <begin position="20"/>
        <end position="234"/>
    </location>
</feature>
<feature type="signal peptide" evidence="7">
    <location>
        <begin position="1"/>
        <end position="19"/>
    </location>
</feature>
<evidence type="ECO:0000256" key="1">
    <source>
        <dbReference type="ARBA" id="ARBA00004613"/>
    </source>
</evidence>
<keyword evidence="2" id="KW-0964">Secreted</keyword>
<reference evidence="9" key="1">
    <citation type="submission" date="2020-05" db="EMBL/GenBank/DDBJ databases">
        <title>Mycena genomes resolve the evolution of fungal bioluminescence.</title>
        <authorList>
            <person name="Tsai I.J."/>
        </authorList>
    </citation>
    <scope>NUCLEOTIDE SEQUENCE</scope>
    <source>
        <strain evidence="9">160909Yilan</strain>
    </source>
</reference>
<evidence type="ECO:0000256" key="5">
    <source>
        <dbReference type="SAM" id="MobiDB-lite"/>
    </source>
</evidence>
<evidence type="ECO:0000256" key="7">
    <source>
        <dbReference type="SAM" id="SignalP"/>
    </source>
</evidence>
<keyword evidence="6" id="KW-0472">Membrane</keyword>
<evidence type="ECO:0000256" key="2">
    <source>
        <dbReference type="ARBA" id="ARBA00022525"/>
    </source>
</evidence>
<keyword evidence="4" id="KW-1015">Disulfide bond</keyword>
<dbReference type="Proteomes" id="UP000623467">
    <property type="component" value="Unassembled WGS sequence"/>
</dbReference>
<evidence type="ECO:0000313" key="9">
    <source>
        <dbReference type="EMBL" id="KAF7343537.1"/>
    </source>
</evidence>
<dbReference type="OrthoDB" id="4505683at2759"/>
<dbReference type="PROSITE" id="PS52012">
    <property type="entry name" value="CFEM"/>
    <property type="match status" value="1"/>
</dbReference>
<gene>
    <name evidence="9" type="ORF">MSAN_01974200</name>
</gene>
<feature type="domain" description="CFEM" evidence="8">
    <location>
        <begin position="22"/>
        <end position="137"/>
    </location>
</feature>